<name>A0A3A2Z4V9_9EURO</name>
<evidence type="ECO:0000313" key="2">
    <source>
        <dbReference type="EMBL" id="RJE18112.1"/>
    </source>
</evidence>
<feature type="compositionally biased region" description="Basic and acidic residues" evidence="1">
    <location>
        <begin position="89"/>
        <end position="100"/>
    </location>
</feature>
<dbReference type="AlphaFoldDB" id="A0A3A2Z4V9"/>
<comment type="caution">
    <text evidence="2">The sequence shown here is derived from an EMBL/GenBank/DDBJ whole genome shotgun (WGS) entry which is preliminary data.</text>
</comment>
<dbReference type="Proteomes" id="UP000266188">
    <property type="component" value="Unassembled WGS sequence"/>
</dbReference>
<feature type="compositionally biased region" description="Basic and acidic residues" evidence="1">
    <location>
        <begin position="207"/>
        <end position="227"/>
    </location>
</feature>
<evidence type="ECO:0000313" key="3">
    <source>
        <dbReference type="Proteomes" id="UP000266188"/>
    </source>
</evidence>
<feature type="compositionally biased region" description="Basic residues" evidence="1">
    <location>
        <begin position="189"/>
        <end position="198"/>
    </location>
</feature>
<feature type="region of interest" description="Disordered" evidence="1">
    <location>
        <begin position="85"/>
        <end position="246"/>
    </location>
</feature>
<feature type="region of interest" description="Disordered" evidence="1">
    <location>
        <begin position="48"/>
        <end position="73"/>
    </location>
</feature>
<keyword evidence="3" id="KW-1185">Reference proteome</keyword>
<sequence>MPKKSRSPNWFEGELVLGQTVTFTTPVYSRWRVTEIIQDRQYSFIDTDPEESDVEVSINNSTPPTNSLHPQPSVYNAKVSIESAQPSIDKVEPKDGERSSIDTTPTASEGKPSSEKSEVEAGDRNPASAATSAAKEEEGGGGSGGGRTEKRRYEACAVFKCTRIDKDKNAQPTDQTGAAGLPRVGILKVRIHPGHRNHPSGGSEAPSDDRPHPASSEGDRSANHPDHGTMYVHPAPPGLETGEAEF</sequence>
<reference evidence="3" key="1">
    <citation type="submission" date="2017-02" db="EMBL/GenBank/DDBJ databases">
        <authorList>
            <person name="Tafer H."/>
            <person name="Lopandic K."/>
        </authorList>
    </citation>
    <scope>NUCLEOTIDE SEQUENCE [LARGE SCALE GENOMIC DNA]</scope>
    <source>
        <strain evidence="3">CBS 366.77</strain>
    </source>
</reference>
<organism evidence="2 3">
    <name type="scientific">Aspergillus sclerotialis</name>
    <dbReference type="NCBI Taxonomy" id="2070753"/>
    <lineage>
        <taxon>Eukaryota</taxon>
        <taxon>Fungi</taxon>
        <taxon>Dikarya</taxon>
        <taxon>Ascomycota</taxon>
        <taxon>Pezizomycotina</taxon>
        <taxon>Eurotiomycetes</taxon>
        <taxon>Eurotiomycetidae</taxon>
        <taxon>Eurotiales</taxon>
        <taxon>Aspergillaceae</taxon>
        <taxon>Aspergillus</taxon>
        <taxon>Aspergillus subgen. Polypaecilum</taxon>
    </lineage>
</organism>
<accession>A0A3A2Z4V9</accession>
<gene>
    <name evidence="2" type="ORF">PHISCL_09555</name>
</gene>
<evidence type="ECO:0000256" key="1">
    <source>
        <dbReference type="SAM" id="MobiDB-lite"/>
    </source>
</evidence>
<protein>
    <submittedName>
        <fullName evidence="2">Uncharacterized protein</fullName>
    </submittedName>
</protein>
<feature type="compositionally biased region" description="Basic and acidic residues" evidence="1">
    <location>
        <begin position="112"/>
        <end position="123"/>
    </location>
</feature>
<feature type="compositionally biased region" description="Polar residues" evidence="1">
    <location>
        <begin position="57"/>
        <end position="73"/>
    </location>
</feature>
<proteinExistence type="predicted"/>
<dbReference type="EMBL" id="MVGC01000622">
    <property type="protein sequence ID" value="RJE18112.1"/>
    <property type="molecule type" value="Genomic_DNA"/>
</dbReference>